<dbReference type="SUPFAM" id="SSF50952">
    <property type="entry name" value="Soluble quinoprotein glucose dehydrogenase"/>
    <property type="match status" value="1"/>
</dbReference>
<sequence>MQAISDSQLNGCPPNGKIGDGPDNDSHASPENVVLPDGYSLQAFATGLTFPTAITFSNDQVWVSESGPTPDTVPQVVQIGPDGHPIPVLSSDQLPAGVLAGPITDITFHDGEIWVAHRQVGANGWLVGAISKFDPANPVDTFTTVLTNLPSTGDHYTEEITFDASGRLYFSQGSATNSSVVGPDNELVSGWLSQFPDFHDFAAHDVVLNGTEFHAPVSIPGLNPENQVTAPFMPFGSGPIAPGTVIPAATPDAPQEGMIAGNAAVYSFDPTADDPASTLQLEGWGFRNPFGIGFDPFNPDLLFATNNGADIRSAPLDGLQVVESRPIANDFDDLFVMNAGGTAEFFGWPDFFHDPNTGAVLPVTDPLFAQGDLPIPPPGFVLDENFRSGLQTEPAVAQFEYHSSANKFDFSTDDQFGSVGDLFVAETGSFVPVTGAQDLVGYKVVQVDRDTGTVSDFITHTSNTVDDIFDPNGFNKPIDIKFQDSTMFIVDFGVFEPGLNLAQPETGKVWILSPTTNDPNGALLE</sequence>
<feature type="compositionally biased region" description="Polar residues" evidence="1">
    <location>
        <begin position="1"/>
        <end position="10"/>
    </location>
</feature>
<evidence type="ECO:0000256" key="1">
    <source>
        <dbReference type="SAM" id="MobiDB-lite"/>
    </source>
</evidence>
<geneLocation type="plasmid" evidence="2 3">
    <name>pMNOD02</name>
</geneLocation>
<reference evidence="3" key="1">
    <citation type="submission" date="2009-01" db="EMBL/GenBank/DDBJ databases">
        <title>Complete sequence of plasmid 2 of Methylobacterium nodulans ORS 2060.</title>
        <authorList>
            <consortium name="US DOE Joint Genome Institute"/>
            <person name="Lucas S."/>
            <person name="Copeland A."/>
            <person name="Lapidus A."/>
            <person name="Glavina del Rio T."/>
            <person name="Dalin E."/>
            <person name="Tice H."/>
            <person name="Bruce D."/>
            <person name="Goodwin L."/>
            <person name="Pitluck S."/>
            <person name="Sims D."/>
            <person name="Brettin T."/>
            <person name="Detter J.C."/>
            <person name="Han C."/>
            <person name="Larimer F."/>
            <person name="Land M."/>
            <person name="Hauser L."/>
            <person name="Kyrpides N."/>
            <person name="Ivanova N."/>
            <person name="Marx C.J."/>
            <person name="Richardson P."/>
        </authorList>
    </citation>
    <scope>NUCLEOTIDE SEQUENCE [LARGE SCALE GENOMIC DNA]</scope>
    <source>
        <strain evidence="3">LMG 21967 / CNCM I-2342 / ORS 2060</strain>
        <plasmid evidence="3">Plasmid pMNOD02</plasmid>
    </source>
</reference>
<dbReference type="KEGG" id="mno:Mnod_7910"/>
<dbReference type="AlphaFoldDB" id="B8IWM8"/>
<dbReference type="Gene3D" id="2.120.10.30">
    <property type="entry name" value="TolB, C-terminal domain"/>
    <property type="match status" value="1"/>
</dbReference>
<dbReference type="InterPro" id="IPR011042">
    <property type="entry name" value="6-blade_b-propeller_TolB-like"/>
</dbReference>
<dbReference type="RefSeq" id="WP_012631121.1">
    <property type="nucleotide sequence ID" value="NC_011887.1"/>
</dbReference>
<keyword evidence="3" id="KW-1185">Reference proteome</keyword>
<feature type="region of interest" description="Disordered" evidence="1">
    <location>
        <begin position="1"/>
        <end position="33"/>
    </location>
</feature>
<dbReference type="EMBL" id="CP001351">
    <property type="protein sequence ID" value="ACL62919.1"/>
    <property type="molecule type" value="Genomic_DNA"/>
</dbReference>
<evidence type="ECO:0000313" key="2">
    <source>
        <dbReference type="EMBL" id="ACL62919.1"/>
    </source>
</evidence>
<dbReference type="InterPro" id="IPR011041">
    <property type="entry name" value="Quinoprot_gluc/sorb_DH_b-prop"/>
</dbReference>
<evidence type="ECO:0000313" key="3">
    <source>
        <dbReference type="Proteomes" id="UP000008207"/>
    </source>
</evidence>
<protein>
    <submittedName>
        <fullName evidence="2">Glucose/sorbosone dehydrogenase-like protein</fullName>
    </submittedName>
</protein>
<keyword evidence="2" id="KW-0614">Plasmid</keyword>
<dbReference type="OrthoDB" id="9770043at2"/>
<accession>B8IWM8</accession>
<name>B8IWM8_METNO</name>
<proteinExistence type="predicted"/>
<organism evidence="2 3">
    <name type="scientific">Methylobacterium nodulans (strain LMG 21967 / CNCM I-2342 / ORS 2060)</name>
    <dbReference type="NCBI Taxonomy" id="460265"/>
    <lineage>
        <taxon>Bacteria</taxon>
        <taxon>Pseudomonadati</taxon>
        <taxon>Pseudomonadota</taxon>
        <taxon>Alphaproteobacteria</taxon>
        <taxon>Hyphomicrobiales</taxon>
        <taxon>Methylobacteriaceae</taxon>
        <taxon>Methylobacterium</taxon>
    </lineage>
</organism>
<dbReference type="HOGENOM" id="CLU_030947_0_0_5"/>
<dbReference type="Proteomes" id="UP000008207">
    <property type="component" value="Plasmid pMNOD02"/>
</dbReference>
<gene>
    <name evidence="2" type="ordered locus">Mnod_7910</name>
</gene>